<organism evidence="1 2">
    <name type="scientific">Cirrhinus molitorella</name>
    <name type="common">mud carp</name>
    <dbReference type="NCBI Taxonomy" id="172907"/>
    <lineage>
        <taxon>Eukaryota</taxon>
        <taxon>Metazoa</taxon>
        <taxon>Chordata</taxon>
        <taxon>Craniata</taxon>
        <taxon>Vertebrata</taxon>
        <taxon>Euteleostomi</taxon>
        <taxon>Actinopterygii</taxon>
        <taxon>Neopterygii</taxon>
        <taxon>Teleostei</taxon>
        <taxon>Ostariophysi</taxon>
        <taxon>Cypriniformes</taxon>
        <taxon>Cyprinidae</taxon>
        <taxon>Labeoninae</taxon>
        <taxon>Labeonini</taxon>
        <taxon>Cirrhinus</taxon>
    </lineage>
</organism>
<dbReference type="EMBL" id="JAYMGO010000071">
    <property type="protein sequence ID" value="KAL1246879.1"/>
    <property type="molecule type" value="Genomic_DNA"/>
</dbReference>
<keyword evidence="2" id="KW-1185">Reference proteome</keyword>
<protein>
    <submittedName>
        <fullName evidence="1">Uncharacterized protein</fullName>
    </submittedName>
</protein>
<evidence type="ECO:0000313" key="1">
    <source>
        <dbReference type="EMBL" id="KAL1246879.1"/>
    </source>
</evidence>
<name>A0ABR3L540_9TELE</name>
<gene>
    <name evidence="1" type="ORF">QQF64_034749</name>
</gene>
<dbReference type="Proteomes" id="UP001558613">
    <property type="component" value="Unassembled WGS sequence"/>
</dbReference>
<comment type="caution">
    <text evidence="1">The sequence shown here is derived from an EMBL/GenBank/DDBJ whole genome shotgun (WGS) entry which is preliminary data.</text>
</comment>
<accession>A0ABR3L540</accession>
<sequence length="72" mass="8016">MTSRRMIQTDCPLRSGNDPASVRHSNTDSACTSALRLMWSLNGIFIWEISEIAMCGLFINLDNYSFAAMLGL</sequence>
<evidence type="ECO:0000313" key="2">
    <source>
        <dbReference type="Proteomes" id="UP001558613"/>
    </source>
</evidence>
<reference evidence="1 2" key="1">
    <citation type="submission" date="2023-09" db="EMBL/GenBank/DDBJ databases">
        <authorList>
            <person name="Wang M."/>
        </authorList>
    </citation>
    <scope>NUCLEOTIDE SEQUENCE [LARGE SCALE GENOMIC DNA]</scope>
    <source>
        <strain evidence="1">GT-2023</strain>
        <tissue evidence="1">Liver</tissue>
    </source>
</reference>
<proteinExistence type="predicted"/>